<evidence type="ECO:0000313" key="4">
    <source>
        <dbReference type="Proteomes" id="UP000283530"/>
    </source>
</evidence>
<gene>
    <name evidence="3" type="ORF">CKAN_00646600</name>
</gene>
<dbReference type="PROSITE" id="PS50005">
    <property type="entry name" value="TPR"/>
    <property type="match status" value="2"/>
</dbReference>
<evidence type="ECO:0000313" key="3">
    <source>
        <dbReference type="EMBL" id="RWR77961.1"/>
    </source>
</evidence>
<keyword evidence="1" id="KW-0802">TPR repeat</keyword>
<dbReference type="SUPFAM" id="SSF48452">
    <property type="entry name" value="TPR-like"/>
    <property type="match status" value="3"/>
</dbReference>
<dbReference type="AlphaFoldDB" id="A0A3S3MQP9"/>
<dbReference type="InterPro" id="IPR043376">
    <property type="entry name" value="NPG1-like"/>
</dbReference>
<comment type="caution">
    <text evidence="3">The sequence shown here is derived from an EMBL/GenBank/DDBJ whole genome shotgun (WGS) entry which is preliminary data.</text>
</comment>
<dbReference type="OrthoDB" id="29013at2759"/>
<reference evidence="3 4" key="1">
    <citation type="journal article" date="2019" name="Nat. Plants">
        <title>Stout camphor tree genome fills gaps in understanding of flowering plant genome evolution.</title>
        <authorList>
            <person name="Chaw S.M."/>
            <person name="Liu Y.C."/>
            <person name="Wu Y.W."/>
            <person name="Wang H.Y."/>
            <person name="Lin C.I."/>
            <person name="Wu C.S."/>
            <person name="Ke H.M."/>
            <person name="Chang L.Y."/>
            <person name="Hsu C.Y."/>
            <person name="Yang H.T."/>
            <person name="Sudianto E."/>
            <person name="Hsu M.H."/>
            <person name="Wu K.P."/>
            <person name="Wang L.N."/>
            <person name="Leebens-Mack J.H."/>
            <person name="Tsai I.J."/>
        </authorList>
    </citation>
    <scope>NUCLEOTIDE SEQUENCE [LARGE SCALE GENOMIC DNA]</scope>
    <source>
        <strain evidence="4">cv. Chaw 1501</strain>
        <tissue evidence="3">Young leaves</tissue>
    </source>
</reference>
<evidence type="ECO:0000256" key="2">
    <source>
        <dbReference type="SAM" id="MobiDB-lite"/>
    </source>
</evidence>
<protein>
    <submittedName>
        <fullName evidence="3">Tetratricopeptide repeat protein 7A</fullName>
    </submittedName>
</protein>
<dbReference type="PANTHER" id="PTHR44102">
    <property type="entry name" value="PROTEIN NPG1"/>
    <property type="match status" value="1"/>
</dbReference>
<sequence>MLCACSGEQFKFEDPPQSPESLATRDFSASGLSSRTGDWESKFDDAQVDDVESTLKEALSLNYEEARALLGRLEYQRGNFDAALQVFQGIEIRILTPRMTKAIVERTRQRKPRSKSGNLRAPTMSMHSVSLLLEAILLKAKSLEALGRFKEAAKECKVILDTVEAALPNGMPIEIGEDCKLQEMFHRALELLPELWKQAGYLDEAIYAYRRALIKPWNLESQRLAGIQKELATVLLYGGVEANLPPQLQVWGSGSPKSNIEEAILLLLIVMRKIAFDEIPWDPEVMDHLTFALSTSGQFENLANHIEQALPGIYSRTERWYFLALCYSAAGQNDVALNLLRKVFFHSKRKHKTHLPSLLLGAKLCSQNSKHAFEGIDFAQRAIECSNCRQGHHSIGASHHLLGVCYGSAAQLTVSDSERVLFQKKSLESLHQATMIEKDNLEVILSLGLENAVQRNLDEALENAKKYLHMMGGSSARCWKLLALIISAEQCFKDAEGILDIALDEMGKKDQIEFLRLKAILQVAQAQPKRAIESYRVLLSLVHAQRELQNGSSGYEVCAPLLIVRNFFEMEAWQDLASIYTKVGSWSDAKVCLEKARSIELYAPRSWHATGMLFEAQSLNKEALDAFSAALSMDPDHVPSMVSTAVLLMKNGEKSLPIARSLLMNALRVEPTNHDAWLNLGFVSKMEGSLQQAADCFQAACELKQSSPVQDFV</sequence>
<name>A0A3S3MQP9_9MAGN</name>
<dbReference type="InterPro" id="IPR019734">
    <property type="entry name" value="TPR_rpt"/>
</dbReference>
<dbReference type="SMART" id="SM00028">
    <property type="entry name" value="TPR"/>
    <property type="match status" value="4"/>
</dbReference>
<evidence type="ECO:0000256" key="1">
    <source>
        <dbReference type="PROSITE-ProRule" id="PRU00339"/>
    </source>
</evidence>
<dbReference type="InterPro" id="IPR011990">
    <property type="entry name" value="TPR-like_helical_dom_sf"/>
</dbReference>
<feature type="repeat" description="TPR" evidence="1">
    <location>
        <begin position="604"/>
        <end position="637"/>
    </location>
</feature>
<feature type="region of interest" description="Disordered" evidence="2">
    <location>
        <begin position="12"/>
        <end position="34"/>
    </location>
</feature>
<dbReference type="STRING" id="337451.A0A3S3MQP9"/>
<dbReference type="Gene3D" id="1.25.40.10">
    <property type="entry name" value="Tetratricopeptide repeat domain"/>
    <property type="match status" value="4"/>
</dbReference>
<dbReference type="Pfam" id="PF13432">
    <property type="entry name" value="TPR_16"/>
    <property type="match status" value="1"/>
</dbReference>
<accession>A0A3S3MQP9</accession>
<keyword evidence="4" id="KW-1185">Reference proteome</keyword>
<dbReference type="Proteomes" id="UP000283530">
    <property type="component" value="Unassembled WGS sequence"/>
</dbReference>
<organism evidence="3 4">
    <name type="scientific">Cinnamomum micranthum f. kanehirae</name>
    <dbReference type="NCBI Taxonomy" id="337451"/>
    <lineage>
        <taxon>Eukaryota</taxon>
        <taxon>Viridiplantae</taxon>
        <taxon>Streptophyta</taxon>
        <taxon>Embryophyta</taxon>
        <taxon>Tracheophyta</taxon>
        <taxon>Spermatophyta</taxon>
        <taxon>Magnoliopsida</taxon>
        <taxon>Magnoliidae</taxon>
        <taxon>Laurales</taxon>
        <taxon>Lauraceae</taxon>
        <taxon>Cinnamomum</taxon>
    </lineage>
</organism>
<dbReference type="EMBL" id="QPKB01000002">
    <property type="protein sequence ID" value="RWR77961.1"/>
    <property type="molecule type" value="Genomic_DNA"/>
</dbReference>
<feature type="repeat" description="TPR" evidence="1">
    <location>
        <begin position="674"/>
        <end position="707"/>
    </location>
</feature>
<dbReference type="PANTHER" id="PTHR44102:SF4">
    <property type="entry name" value="PROTEIN NPGR1"/>
    <property type="match status" value="1"/>
</dbReference>
<proteinExistence type="predicted"/>